<evidence type="ECO:0000259" key="3">
    <source>
        <dbReference type="PROSITE" id="PS51186"/>
    </source>
</evidence>
<evidence type="ECO:0000313" key="5">
    <source>
        <dbReference type="Proteomes" id="UP000601099"/>
    </source>
</evidence>
<protein>
    <submittedName>
        <fullName evidence="4">GNAT family N-acetyltransferase</fullName>
    </submittedName>
</protein>
<sequence>MSAEVHIRPITAADTYALRHQVLWPQESPSYVRLLNDHEGQHFGAFDGSHLVSVISLFTEGNTARFRKFATRPDQQRKGIGSKLLRHVLNVAREQGAQRIWCDARAENRAFYRAFGLEPESGITYRGTMPYLRMGKDL</sequence>
<dbReference type="Proteomes" id="UP000601099">
    <property type="component" value="Unassembled WGS sequence"/>
</dbReference>
<dbReference type="EMBL" id="JADWYK010000002">
    <property type="protein sequence ID" value="MBG8552835.1"/>
    <property type="molecule type" value="Genomic_DNA"/>
</dbReference>
<dbReference type="InterPro" id="IPR050832">
    <property type="entry name" value="Bact_Acetyltransf"/>
</dbReference>
<name>A0ABS0KY93_9BACT</name>
<gene>
    <name evidence="4" type="ORF">I5L79_04710</name>
</gene>
<dbReference type="RefSeq" id="WP_196953873.1">
    <property type="nucleotide sequence ID" value="NZ_JADWYK010000002.1"/>
</dbReference>
<accession>A0ABS0KY93</accession>
<proteinExistence type="predicted"/>
<feature type="domain" description="N-acetyltransferase" evidence="3">
    <location>
        <begin position="5"/>
        <end position="138"/>
    </location>
</feature>
<dbReference type="CDD" id="cd04301">
    <property type="entry name" value="NAT_SF"/>
    <property type="match status" value="1"/>
</dbReference>
<dbReference type="SUPFAM" id="SSF55729">
    <property type="entry name" value="Acyl-CoA N-acyltransferases (Nat)"/>
    <property type="match status" value="1"/>
</dbReference>
<keyword evidence="1" id="KW-0808">Transferase</keyword>
<keyword evidence="2" id="KW-0012">Acyltransferase</keyword>
<dbReference type="Pfam" id="PF00583">
    <property type="entry name" value="Acetyltransf_1"/>
    <property type="match status" value="1"/>
</dbReference>
<dbReference type="PANTHER" id="PTHR43877">
    <property type="entry name" value="AMINOALKYLPHOSPHONATE N-ACETYLTRANSFERASE-RELATED-RELATED"/>
    <property type="match status" value="1"/>
</dbReference>
<dbReference type="Gene3D" id="3.40.630.30">
    <property type="match status" value="1"/>
</dbReference>
<dbReference type="InterPro" id="IPR000182">
    <property type="entry name" value="GNAT_dom"/>
</dbReference>
<organism evidence="4 5">
    <name type="scientific">Hymenobacter guriensis</name>
    <dbReference type="NCBI Taxonomy" id="2793065"/>
    <lineage>
        <taxon>Bacteria</taxon>
        <taxon>Pseudomonadati</taxon>
        <taxon>Bacteroidota</taxon>
        <taxon>Cytophagia</taxon>
        <taxon>Cytophagales</taxon>
        <taxon>Hymenobacteraceae</taxon>
        <taxon>Hymenobacter</taxon>
    </lineage>
</organism>
<reference evidence="4 5" key="1">
    <citation type="submission" date="2020-11" db="EMBL/GenBank/DDBJ databases">
        <title>Hymenobacter sp.</title>
        <authorList>
            <person name="Kim M.K."/>
        </authorList>
    </citation>
    <scope>NUCLEOTIDE SEQUENCE [LARGE SCALE GENOMIC DNA]</scope>
    <source>
        <strain evidence="4 5">BT594</strain>
    </source>
</reference>
<evidence type="ECO:0000256" key="2">
    <source>
        <dbReference type="ARBA" id="ARBA00023315"/>
    </source>
</evidence>
<dbReference type="InterPro" id="IPR016181">
    <property type="entry name" value="Acyl_CoA_acyltransferase"/>
</dbReference>
<dbReference type="PROSITE" id="PS51186">
    <property type="entry name" value="GNAT"/>
    <property type="match status" value="1"/>
</dbReference>
<evidence type="ECO:0000256" key="1">
    <source>
        <dbReference type="ARBA" id="ARBA00022679"/>
    </source>
</evidence>
<keyword evidence="5" id="KW-1185">Reference proteome</keyword>
<evidence type="ECO:0000313" key="4">
    <source>
        <dbReference type="EMBL" id="MBG8552835.1"/>
    </source>
</evidence>
<comment type="caution">
    <text evidence="4">The sequence shown here is derived from an EMBL/GenBank/DDBJ whole genome shotgun (WGS) entry which is preliminary data.</text>
</comment>